<sequence>MENSQSLVTDIQLDWWTIKCRKLVFDTLDTLQQACIEVQEANSIYQLGNTQASLKAKIVVLDSSLYSDFVRGGSIGAAEAYIEYKWTSPDLTKLIQVFARHQQQLDQVESSTSILNKVKNKLLHFANKNSQRGSKKNILSHYDLGNHLYEQFLDPSMMYSAAIFDSQNQTLATAQTNKLKIICDKLELTSSDHLVEIGSGWGSLAIYAAKHYGCLVTTTTISDAQHDYVQQQIEKTDYNNRSRYLSKITET</sequence>
<proteinExistence type="predicted"/>
<name>A0ABU3SXI5_9ALTE</name>
<dbReference type="SUPFAM" id="SSF53335">
    <property type="entry name" value="S-adenosyl-L-methionine-dependent methyltransferases"/>
    <property type="match status" value="1"/>
</dbReference>
<keyword evidence="2" id="KW-1185">Reference proteome</keyword>
<accession>A0ABU3SXI5</accession>
<dbReference type="InterPro" id="IPR050723">
    <property type="entry name" value="CFA/CMAS"/>
</dbReference>
<dbReference type="InterPro" id="IPR029063">
    <property type="entry name" value="SAM-dependent_MTases_sf"/>
</dbReference>
<dbReference type="PANTHER" id="PTHR43667:SF2">
    <property type="entry name" value="FATTY ACID C-METHYL TRANSFERASE"/>
    <property type="match status" value="1"/>
</dbReference>
<dbReference type="EC" id="2.1.1.-" evidence="1"/>
<keyword evidence="1" id="KW-0808">Transferase</keyword>
<organism evidence="1 2">
    <name type="scientific">Paraglaciecola aquimarina</name>
    <dbReference type="NCBI Taxonomy" id="1235557"/>
    <lineage>
        <taxon>Bacteria</taxon>
        <taxon>Pseudomonadati</taxon>
        <taxon>Pseudomonadota</taxon>
        <taxon>Gammaproteobacteria</taxon>
        <taxon>Alteromonadales</taxon>
        <taxon>Alteromonadaceae</taxon>
        <taxon>Paraglaciecola</taxon>
    </lineage>
</organism>
<dbReference type="Gene3D" id="3.40.50.150">
    <property type="entry name" value="Vaccinia Virus protein VP39"/>
    <property type="match status" value="1"/>
</dbReference>
<dbReference type="PANTHER" id="PTHR43667">
    <property type="entry name" value="CYCLOPROPANE-FATTY-ACYL-PHOSPHOLIPID SYNTHASE"/>
    <property type="match status" value="1"/>
</dbReference>
<dbReference type="EMBL" id="JAWDIO010000002">
    <property type="protein sequence ID" value="MDU0354708.1"/>
    <property type="molecule type" value="Genomic_DNA"/>
</dbReference>
<dbReference type="GO" id="GO:0008168">
    <property type="term" value="F:methyltransferase activity"/>
    <property type="evidence" value="ECO:0007669"/>
    <property type="project" value="UniProtKB-KW"/>
</dbReference>
<comment type="caution">
    <text evidence="1">The sequence shown here is derived from an EMBL/GenBank/DDBJ whole genome shotgun (WGS) entry which is preliminary data.</text>
</comment>
<dbReference type="Pfam" id="PF02353">
    <property type="entry name" value="CMAS"/>
    <property type="match status" value="1"/>
</dbReference>
<protein>
    <submittedName>
        <fullName evidence="1">Class I SAM-dependent methyltransferase</fullName>
        <ecNumber evidence="1">2.1.1.-</ecNumber>
    </submittedName>
</protein>
<reference evidence="1 2" key="1">
    <citation type="submission" date="2023-10" db="EMBL/GenBank/DDBJ databases">
        <title>Glaciecola aquimarina strain GGW-M5 nov., isolated from a coastal seawater.</title>
        <authorList>
            <person name="Bayburt H."/>
            <person name="Kim J.M."/>
            <person name="Choi B.J."/>
            <person name="Jeon C.O."/>
        </authorList>
    </citation>
    <scope>NUCLEOTIDE SEQUENCE [LARGE SCALE GENOMIC DNA]</scope>
    <source>
        <strain evidence="1 2">KCTC 32108</strain>
    </source>
</reference>
<evidence type="ECO:0000313" key="2">
    <source>
        <dbReference type="Proteomes" id="UP001247805"/>
    </source>
</evidence>
<gene>
    <name evidence="1" type="ORF">RS130_12975</name>
</gene>
<dbReference type="Proteomes" id="UP001247805">
    <property type="component" value="Unassembled WGS sequence"/>
</dbReference>
<keyword evidence="1" id="KW-0489">Methyltransferase</keyword>
<dbReference type="GO" id="GO:0032259">
    <property type="term" value="P:methylation"/>
    <property type="evidence" value="ECO:0007669"/>
    <property type="project" value="UniProtKB-KW"/>
</dbReference>
<evidence type="ECO:0000313" key="1">
    <source>
        <dbReference type="EMBL" id="MDU0354708.1"/>
    </source>
</evidence>